<sequence length="97" mass="10336">MSKQDVPTTDPTAGTDWSAVDARLDAVAAGNALRDALMALPEVERELLLLVAWEELSPSDAARVLGIPAGTARSRLHRARERLGQVHQVLGENEGGP</sequence>
<dbReference type="SUPFAM" id="SSF88659">
    <property type="entry name" value="Sigma3 and sigma4 domains of RNA polymerase sigma factors"/>
    <property type="match status" value="1"/>
</dbReference>
<comment type="caution">
    <text evidence="6">The sequence shown here is derived from an EMBL/GenBank/DDBJ whole genome shotgun (WGS) entry which is preliminary data.</text>
</comment>
<dbReference type="InterPro" id="IPR039425">
    <property type="entry name" value="RNA_pol_sigma-70-like"/>
</dbReference>
<keyword evidence="4" id="KW-0804">Transcription</keyword>
<evidence type="ECO:0000256" key="3">
    <source>
        <dbReference type="ARBA" id="ARBA00023082"/>
    </source>
</evidence>
<evidence type="ECO:0000256" key="4">
    <source>
        <dbReference type="ARBA" id="ARBA00023163"/>
    </source>
</evidence>
<protein>
    <recommendedName>
        <fullName evidence="5">RNA polymerase sigma factor 70 region 4 type 2 domain-containing protein</fullName>
    </recommendedName>
</protein>
<evidence type="ECO:0000256" key="2">
    <source>
        <dbReference type="ARBA" id="ARBA00023015"/>
    </source>
</evidence>
<dbReference type="CDD" id="cd06171">
    <property type="entry name" value="Sigma70_r4"/>
    <property type="match status" value="1"/>
</dbReference>
<evidence type="ECO:0000313" key="6">
    <source>
        <dbReference type="EMBL" id="GAA1596070.1"/>
    </source>
</evidence>
<dbReference type="InterPro" id="IPR013249">
    <property type="entry name" value="RNA_pol_sigma70_r4_t2"/>
</dbReference>
<organism evidence="6 7">
    <name type="scientific">Kribbella hippodromi</name>
    <dbReference type="NCBI Taxonomy" id="434347"/>
    <lineage>
        <taxon>Bacteria</taxon>
        <taxon>Bacillati</taxon>
        <taxon>Actinomycetota</taxon>
        <taxon>Actinomycetes</taxon>
        <taxon>Propionibacteriales</taxon>
        <taxon>Kribbellaceae</taxon>
        <taxon>Kribbella</taxon>
    </lineage>
</organism>
<dbReference type="Pfam" id="PF08281">
    <property type="entry name" value="Sigma70_r4_2"/>
    <property type="match status" value="1"/>
</dbReference>
<reference evidence="7" key="1">
    <citation type="journal article" date="2019" name="Int. J. Syst. Evol. Microbiol.">
        <title>The Global Catalogue of Microorganisms (GCM) 10K type strain sequencing project: providing services to taxonomists for standard genome sequencing and annotation.</title>
        <authorList>
            <consortium name="The Broad Institute Genomics Platform"/>
            <consortium name="The Broad Institute Genome Sequencing Center for Infectious Disease"/>
            <person name="Wu L."/>
            <person name="Ma J."/>
        </authorList>
    </citation>
    <scope>NUCLEOTIDE SEQUENCE [LARGE SCALE GENOMIC DNA]</scope>
    <source>
        <strain evidence="7">JCM 15572</strain>
    </source>
</reference>
<dbReference type="PANTHER" id="PTHR43133:SF25">
    <property type="entry name" value="RNA POLYMERASE SIGMA FACTOR RFAY-RELATED"/>
    <property type="match status" value="1"/>
</dbReference>
<accession>A0ABP4PZ12</accession>
<evidence type="ECO:0000313" key="7">
    <source>
        <dbReference type="Proteomes" id="UP001501705"/>
    </source>
</evidence>
<comment type="similarity">
    <text evidence="1">Belongs to the sigma-70 factor family. ECF subfamily.</text>
</comment>
<dbReference type="InterPro" id="IPR036388">
    <property type="entry name" value="WH-like_DNA-bd_sf"/>
</dbReference>
<dbReference type="Gene3D" id="1.10.10.10">
    <property type="entry name" value="Winged helix-like DNA-binding domain superfamily/Winged helix DNA-binding domain"/>
    <property type="match status" value="1"/>
</dbReference>
<feature type="domain" description="RNA polymerase sigma factor 70 region 4 type 2" evidence="5">
    <location>
        <begin position="32"/>
        <end position="83"/>
    </location>
</feature>
<evidence type="ECO:0000259" key="5">
    <source>
        <dbReference type="Pfam" id="PF08281"/>
    </source>
</evidence>
<dbReference type="InterPro" id="IPR013324">
    <property type="entry name" value="RNA_pol_sigma_r3/r4-like"/>
</dbReference>
<dbReference type="EMBL" id="BAAAPH010000024">
    <property type="protein sequence ID" value="GAA1596070.1"/>
    <property type="molecule type" value="Genomic_DNA"/>
</dbReference>
<keyword evidence="7" id="KW-1185">Reference proteome</keyword>
<keyword evidence="3" id="KW-0731">Sigma factor</keyword>
<name>A0ABP4PZ12_9ACTN</name>
<dbReference type="PANTHER" id="PTHR43133">
    <property type="entry name" value="RNA POLYMERASE ECF-TYPE SIGMA FACTO"/>
    <property type="match status" value="1"/>
</dbReference>
<dbReference type="Proteomes" id="UP001501705">
    <property type="component" value="Unassembled WGS sequence"/>
</dbReference>
<gene>
    <name evidence="6" type="ORF">GCM10009804_60770</name>
</gene>
<proteinExistence type="inferred from homology"/>
<keyword evidence="2" id="KW-0805">Transcription regulation</keyword>
<evidence type="ECO:0000256" key="1">
    <source>
        <dbReference type="ARBA" id="ARBA00010641"/>
    </source>
</evidence>